<proteinExistence type="predicted"/>
<dbReference type="KEGG" id="spha:D3Y57_01650"/>
<dbReference type="AlphaFoldDB" id="A0A494TI24"/>
<dbReference type="EMBL" id="CP032828">
    <property type="protein sequence ID" value="AYJ84815.1"/>
    <property type="molecule type" value="Genomic_DNA"/>
</dbReference>
<keyword evidence="2" id="KW-1185">Reference proteome</keyword>
<organism evidence="1 2">
    <name type="scientific">Sphingomonas paeninsulae</name>
    <dbReference type="NCBI Taxonomy" id="2319844"/>
    <lineage>
        <taxon>Bacteria</taxon>
        <taxon>Pseudomonadati</taxon>
        <taxon>Pseudomonadota</taxon>
        <taxon>Alphaproteobacteria</taxon>
        <taxon>Sphingomonadales</taxon>
        <taxon>Sphingomonadaceae</taxon>
        <taxon>Sphingomonas</taxon>
    </lineage>
</organism>
<evidence type="ECO:0000313" key="2">
    <source>
        <dbReference type="Proteomes" id="UP000276254"/>
    </source>
</evidence>
<geneLocation type="plasmid" evidence="1">
    <name>unnamed1</name>
</geneLocation>
<accession>A0A494TI24</accession>
<reference evidence="1 2" key="1">
    <citation type="submission" date="2018-09" db="EMBL/GenBank/DDBJ databases">
        <title>Sphingomonas peninsula sp. nov., isolated from fildes peninsula, Antarctic soil.</title>
        <authorList>
            <person name="Yingchao G."/>
        </authorList>
    </citation>
    <scope>NUCLEOTIDE SEQUENCE [LARGE SCALE GENOMIC DNA]</scope>
    <source>
        <strain evidence="1 2">YZ-8</strain>
        <plasmid evidence="1 2">unnamed1</plasmid>
    </source>
</reference>
<keyword evidence="1" id="KW-0614">Plasmid</keyword>
<dbReference type="Proteomes" id="UP000276254">
    <property type="component" value="Plasmid unnamed1"/>
</dbReference>
<name>A0A494TI24_SPHPE</name>
<gene>
    <name evidence="1" type="ORF">D3Y57_01650</name>
</gene>
<sequence length="101" mass="11388">MRIKVSSFDQAGLEGITEVGRRPFEKIWAAGIARGLRRRCAIADHLALEPFKPRFQCRGNGHDRTLLARLLTPWSVEVDQTVLDLLVGIELYDCLRATVGR</sequence>
<protein>
    <submittedName>
        <fullName evidence="1">Uncharacterized protein</fullName>
    </submittedName>
</protein>
<evidence type="ECO:0000313" key="1">
    <source>
        <dbReference type="EMBL" id="AYJ84815.1"/>
    </source>
</evidence>